<dbReference type="AlphaFoldDB" id="A0A8J7U7T2"/>
<evidence type="ECO:0000256" key="4">
    <source>
        <dbReference type="PROSITE-ProRule" id="PRU00169"/>
    </source>
</evidence>
<dbReference type="PANTHER" id="PTHR45138:SF9">
    <property type="entry name" value="DIGUANYLATE CYCLASE DGCM-RELATED"/>
    <property type="match status" value="1"/>
</dbReference>
<dbReference type="Pfam" id="PF01627">
    <property type="entry name" value="Hpt"/>
    <property type="match status" value="1"/>
</dbReference>
<sequence length="767" mass="86422">MVEQKALDEKLEQLRHEYERLLPRKLMKIKEAWQDLRTIPLEESNLKLLYRLVHSLAGSGRTFGFSLLSEVAREVEGLLVEAEEKGLPITEELSRRIENRLQALGQSVQHKDPHVEPINLAKLQLQQDPIGSHARLFLMSNDAIFSQRLRAQLNYFDFDISLFPDTNSLLAACNEEHGPAAVIWDLGNSDLGQSPAPTVKIGNRTVPSIVLIPRGPDAGQWLQAIQAGAAACFAKPLNMGRFIEKLHEMVSPRQEEPYRLFIVDDDKVLSSHIATIMEKAGMVVQVQNEPNKALQPLYRFRPDLILMDLHMPQCSGLDLARVIRQHEEFVSTPIVYLSSDTQINKRLEALDLGADDFLIKPIPYRYLYFSLSSRMRRARALRRYIECDSLTGLANHTSLWQQMSRALAKAAGNEQNLSFALLNIDHFHDINEDHGHAAGDRVLRSLALLLQRRIRTFGRIGRYGGEEFAIVIPNQSERATFEIIEQIREDFSEIVHDLDLHAFHTTLSAGIASFPRFKSARQISKAAEIALITAKKTGRNKTLIAPRNLDELKEQWPEKSAREEEAAGTSFLSQHGEISLTSDDSANFTPFSLSADDDTFSFDSVAVPLDEHHQIVENPDPKQPTPKTPPMRNGEGDPIRVVVVDDEREIREMIATTLSELGYDAVACADGDAGYDACMEHKPHVLITDLLLFPGIHGFELCSLVRQSPELKDTRILVMTGVYKSYRYRLEAQEAGVDIFMEKPLNMEQLLGNVKQLATHQATPHGR</sequence>
<dbReference type="EC" id="2.7.7.65" evidence="1"/>
<comment type="catalytic activity">
    <reaction evidence="2">
        <text>2 GTP = 3',3'-c-di-GMP + 2 diphosphate</text>
        <dbReference type="Rhea" id="RHEA:24898"/>
        <dbReference type="ChEBI" id="CHEBI:33019"/>
        <dbReference type="ChEBI" id="CHEBI:37565"/>
        <dbReference type="ChEBI" id="CHEBI:58805"/>
        <dbReference type="EC" id="2.7.7.65"/>
    </reaction>
</comment>
<dbReference type="NCBIfam" id="TIGR00254">
    <property type="entry name" value="GGDEF"/>
    <property type="match status" value="1"/>
</dbReference>
<dbReference type="PROSITE" id="PS50110">
    <property type="entry name" value="RESPONSE_REGULATORY"/>
    <property type="match status" value="3"/>
</dbReference>
<dbReference type="Proteomes" id="UP000664417">
    <property type="component" value="Unassembled WGS sequence"/>
</dbReference>
<accession>A0A8J7U7T2</accession>
<gene>
    <name evidence="9" type="ORF">J3U88_30615</name>
</gene>
<feature type="domain" description="HPt" evidence="8">
    <location>
        <begin position="14"/>
        <end position="118"/>
    </location>
</feature>
<dbReference type="Pfam" id="PF00072">
    <property type="entry name" value="Response_reg"/>
    <property type="match status" value="2"/>
</dbReference>
<dbReference type="SMART" id="SM00267">
    <property type="entry name" value="GGDEF"/>
    <property type="match status" value="1"/>
</dbReference>
<feature type="modified residue" description="Phosphohistidine" evidence="3">
    <location>
        <position position="54"/>
    </location>
</feature>
<dbReference type="SMART" id="SM00448">
    <property type="entry name" value="REC"/>
    <property type="match status" value="2"/>
</dbReference>
<dbReference type="InterPro" id="IPR001789">
    <property type="entry name" value="Sig_transdc_resp-reg_receiver"/>
</dbReference>
<dbReference type="InterPro" id="IPR043128">
    <property type="entry name" value="Rev_trsase/Diguanyl_cyclase"/>
</dbReference>
<feature type="modified residue" description="4-aspartylphosphate" evidence="4">
    <location>
        <position position="185"/>
    </location>
</feature>
<dbReference type="Gene3D" id="3.30.70.270">
    <property type="match status" value="1"/>
</dbReference>
<dbReference type="SUPFAM" id="SSF47226">
    <property type="entry name" value="Histidine-containing phosphotransfer domain, HPT domain"/>
    <property type="match status" value="1"/>
</dbReference>
<feature type="modified residue" description="4-aspartylphosphate" evidence="4">
    <location>
        <position position="308"/>
    </location>
</feature>
<dbReference type="Pfam" id="PF00990">
    <property type="entry name" value="GGDEF"/>
    <property type="match status" value="1"/>
</dbReference>
<feature type="modified residue" description="4-aspartylphosphate" evidence="4">
    <location>
        <position position="689"/>
    </location>
</feature>
<evidence type="ECO:0000259" key="6">
    <source>
        <dbReference type="PROSITE" id="PS50110"/>
    </source>
</evidence>
<feature type="domain" description="Response regulatory" evidence="6">
    <location>
        <begin position="135"/>
        <end position="250"/>
    </location>
</feature>
<dbReference type="CDD" id="cd00156">
    <property type="entry name" value="REC"/>
    <property type="match status" value="2"/>
</dbReference>
<reference evidence="9" key="1">
    <citation type="submission" date="2021-03" db="EMBL/GenBank/DDBJ databases">
        <authorList>
            <person name="Wang G."/>
        </authorList>
    </citation>
    <scope>NUCLEOTIDE SEQUENCE</scope>
    <source>
        <strain evidence="9">KCTC 12899</strain>
    </source>
</reference>
<dbReference type="SUPFAM" id="SSF52172">
    <property type="entry name" value="CheY-like"/>
    <property type="match status" value="3"/>
</dbReference>
<evidence type="ECO:0000259" key="7">
    <source>
        <dbReference type="PROSITE" id="PS50887"/>
    </source>
</evidence>
<evidence type="ECO:0000313" key="9">
    <source>
        <dbReference type="EMBL" id="MBO1322858.1"/>
    </source>
</evidence>
<dbReference type="EMBL" id="JAFREP010000044">
    <property type="protein sequence ID" value="MBO1322858.1"/>
    <property type="molecule type" value="Genomic_DNA"/>
</dbReference>
<evidence type="ECO:0000259" key="8">
    <source>
        <dbReference type="PROSITE" id="PS50894"/>
    </source>
</evidence>
<evidence type="ECO:0000256" key="5">
    <source>
        <dbReference type="SAM" id="MobiDB-lite"/>
    </source>
</evidence>
<dbReference type="GO" id="GO:0005886">
    <property type="term" value="C:plasma membrane"/>
    <property type="evidence" value="ECO:0007669"/>
    <property type="project" value="TreeGrafter"/>
</dbReference>
<organism evidence="9 10">
    <name type="scientific">Acanthopleuribacter pedis</name>
    <dbReference type="NCBI Taxonomy" id="442870"/>
    <lineage>
        <taxon>Bacteria</taxon>
        <taxon>Pseudomonadati</taxon>
        <taxon>Acidobacteriota</taxon>
        <taxon>Holophagae</taxon>
        <taxon>Acanthopleuribacterales</taxon>
        <taxon>Acanthopleuribacteraceae</taxon>
        <taxon>Acanthopleuribacter</taxon>
    </lineage>
</organism>
<dbReference type="Gene3D" id="1.20.120.160">
    <property type="entry name" value="HPT domain"/>
    <property type="match status" value="1"/>
</dbReference>
<dbReference type="SUPFAM" id="SSF55073">
    <property type="entry name" value="Nucleotide cyclase"/>
    <property type="match status" value="1"/>
</dbReference>
<feature type="region of interest" description="Disordered" evidence="5">
    <location>
        <begin position="615"/>
        <end position="637"/>
    </location>
</feature>
<evidence type="ECO:0000256" key="1">
    <source>
        <dbReference type="ARBA" id="ARBA00012528"/>
    </source>
</evidence>
<dbReference type="InterPro" id="IPR008207">
    <property type="entry name" value="Sig_transdc_His_kin_Hpt_dom"/>
</dbReference>
<dbReference type="PANTHER" id="PTHR45138">
    <property type="entry name" value="REGULATORY COMPONENTS OF SENSORY TRANSDUCTION SYSTEM"/>
    <property type="match status" value="1"/>
</dbReference>
<dbReference type="GO" id="GO:0004672">
    <property type="term" value="F:protein kinase activity"/>
    <property type="evidence" value="ECO:0007669"/>
    <property type="project" value="UniProtKB-ARBA"/>
</dbReference>
<protein>
    <recommendedName>
        <fullName evidence="1">diguanylate cyclase</fullName>
        <ecNumber evidence="1">2.7.7.65</ecNumber>
    </recommendedName>
</protein>
<dbReference type="InterPro" id="IPR029787">
    <property type="entry name" value="Nucleotide_cyclase"/>
</dbReference>
<dbReference type="GO" id="GO:1902201">
    <property type="term" value="P:negative regulation of bacterial-type flagellum-dependent cell motility"/>
    <property type="evidence" value="ECO:0007669"/>
    <property type="project" value="TreeGrafter"/>
</dbReference>
<name>A0A8J7U7T2_9BACT</name>
<evidence type="ECO:0000256" key="3">
    <source>
        <dbReference type="PROSITE-ProRule" id="PRU00110"/>
    </source>
</evidence>
<evidence type="ECO:0000256" key="2">
    <source>
        <dbReference type="ARBA" id="ARBA00034247"/>
    </source>
</evidence>
<dbReference type="InterPro" id="IPR036641">
    <property type="entry name" value="HPT_dom_sf"/>
</dbReference>
<keyword evidence="10" id="KW-1185">Reference proteome</keyword>
<feature type="domain" description="Response regulatory" evidence="6">
    <location>
        <begin position="640"/>
        <end position="758"/>
    </location>
</feature>
<dbReference type="RefSeq" id="WP_207862830.1">
    <property type="nucleotide sequence ID" value="NZ_JAFREP010000044.1"/>
</dbReference>
<dbReference type="GO" id="GO:0000160">
    <property type="term" value="P:phosphorelay signal transduction system"/>
    <property type="evidence" value="ECO:0007669"/>
    <property type="project" value="InterPro"/>
</dbReference>
<dbReference type="GO" id="GO:0043709">
    <property type="term" value="P:cell adhesion involved in single-species biofilm formation"/>
    <property type="evidence" value="ECO:0007669"/>
    <property type="project" value="TreeGrafter"/>
</dbReference>
<dbReference type="InterPro" id="IPR000160">
    <property type="entry name" value="GGDEF_dom"/>
</dbReference>
<feature type="domain" description="GGDEF" evidence="7">
    <location>
        <begin position="415"/>
        <end position="547"/>
    </location>
</feature>
<dbReference type="PROSITE" id="PS50894">
    <property type="entry name" value="HPT"/>
    <property type="match status" value="1"/>
</dbReference>
<evidence type="ECO:0000313" key="10">
    <source>
        <dbReference type="Proteomes" id="UP000664417"/>
    </source>
</evidence>
<keyword evidence="4" id="KW-0597">Phosphoprotein</keyword>
<feature type="domain" description="Response regulatory" evidence="6">
    <location>
        <begin position="259"/>
        <end position="375"/>
    </location>
</feature>
<comment type="caution">
    <text evidence="9">The sequence shown here is derived from an EMBL/GenBank/DDBJ whole genome shotgun (WGS) entry which is preliminary data.</text>
</comment>
<dbReference type="InterPro" id="IPR011006">
    <property type="entry name" value="CheY-like_superfamily"/>
</dbReference>
<dbReference type="Gene3D" id="3.40.50.2300">
    <property type="match status" value="3"/>
</dbReference>
<dbReference type="GO" id="GO:0052621">
    <property type="term" value="F:diguanylate cyclase activity"/>
    <property type="evidence" value="ECO:0007669"/>
    <property type="project" value="UniProtKB-EC"/>
</dbReference>
<dbReference type="PROSITE" id="PS50887">
    <property type="entry name" value="GGDEF"/>
    <property type="match status" value="1"/>
</dbReference>
<dbReference type="InterPro" id="IPR050469">
    <property type="entry name" value="Diguanylate_Cyclase"/>
</dbReference>
<proteinExistence type="predicted"/>
<dbReference type="CDD" id="cd01949">
    <property type="entry name" value="GGDEF"/>
    <property type="match status" value="1"/>
</dbReference>